<proteinExistence type="predicted"/>
<organism evidence="1">
    <name type="scientific">viral metagenome</name>
    <dbReference type="NCBI Taxonomy" id="1070528"/>
    <lineage>
        <taxon>unclassified sequences</taxon>
        <taxon>metagenomes</taxon>
        <taxon>organismal metagenomes</taxon>
    </lineage>
</organism>
<reference evidence="1" key="1">
    <citation type="journal article" date="2020" name="Nature">
        <title>Giant virus diversity and host interactions through global metagenomics.</title>
        <authorList>
            <person name="Schulz F."/>
            <person name="Roux S."/>
            <person name="Paez-Espino D."/>
            <person name="Jungbluth S."/>
            <person name="Walsh D.A."/>
            <person name="Denef V.J."/>
            <person name="McMahon K.D."/>
            <person name="Konstantinidis K.T."/>
            <person name="Eloe-Fadrosh E.A."/>
            <person name="Kyrpides N.C."/>
            <person name="Woyke T."/>
        </authorList>
    </citation>
    <scope>NUCLEOTIDE SEQUENCE</scope>
    <source>
        <strain evidence="1">GVMAG-M-3300023179-152</strain>
    </source>
</reference>
<sequence length="120" mass="14353">MNIVLVKNMKLGRVYKELKSKLLGRLCDKYLIINTDNINLHRNYNIPYYELEFLTDKKEKVFVMKDWNDKFMEIPNDDGIPEINSISDKKNILNTDKEKVFFIKTIQNGIVYNIDIKQYQ</sequence>
<dbReference type="EMBL" id="MN739766">
    <property type="protein sequence ID" value="QHT25382.1"/>
    <property type="molecule type" value="Genomic_DNA"/>
</dbReference>
<protein>
    <submittedName>
        <fullName evidence="1">Uncharacterized protein</fullName>
    </submittedName>
</protein>
<name>A0A6C0E9F5_9ZZZZ</name>
<accession>A0A6C0E9F5</accession>
<dbReference type="AlphaFoldDB" id="A0A6C0E9F5"/>
<evidence type="ECO:0000313" key="1">
    <source>
        <dbReference type="EMBL" id="QHT25382.1"/>
    </source>
</evidence>